<dbReference type="EMBL" id="QSQN01000002">
    <property type="protein sequence ID" value="RGK42684.1"/>
    <property type="molecule type" value="Genomic_DNA"/>
</dbReference>
<dbReference type="AlphaFoldDB" id="A0A3E4LZ30"/>
<organism evidence="6 7">
    <name type="scientific">[Ruminococcus] lactaris</name>
    <dbReference type="NCBI Taxonomy" id="46228"/>
    <lineage>
        <taxon>Bacteria</taxon>
        <taxon>Bacillati</taxon>
        <taxon>Bacillota</taxon>
        <taxon>Clostridia</taxon>
        <taxon>Lachnospirales</taxon>
        <taxon>Lachnospiraceae</taxon>
        <taxon>Mediterraneibacter</taxon>
    </lineage>
</organism>
<feature type="compositionally biased region" description="Polar residues" evidence="4">
    <location>
        <begin position="207"/>
        <end position="221"/>
    </location>
</feature>
<evidence type="ECO:0000256" key="4">
    <source>
        <dbReference type="SAM" id="MobiDB-lite"/>
    </source>
</evidence>
<dbReference type="Proteomes" id="UP000260793">
    <property type="component" value="Unassembled WGS sequence"/>
</dbReference>
<feature type="compositionally biased region" description="Acidic residues" evidence="4">
    <location>
        <begin position="330"/>
        <end position="351"/>
    </location>
</feature>
<dbReference type="PANTHER" id="PTHR32347">
    <property type="entry name" value="EFFLUX SYSTEM COMPONENT YKNX-RELATED"/>
    <property type="match status" value="1"/>
</dbReference>
<proteinExistence type="predicted"/>
<dbReference type="GO" id="GO:0030313">
    <property type="term" value="C:cell envelope"/>
    <property type="evidence" value="ECO:0007669"/>
    <property type="project" value="UniProtKB-SubCell"/>
</dbReference>
<evidence type="ECO:0000259" key="5">
    <source>
        <dbReference type="Pfam" id="PF25984"/>
    </source>
</evidence>
<gene>
    <name evidence="6" type="ORF">DXD17_00985</name>
</gene>
<dbReference type="RefSeq" id="WP_117687549.1">
    <property type="nucleotide sequence ID" value="NZ_QSQN01000002.1"/>
</dbReference>
<feature type="domain" description="YknX-like barrel-sandwich hybrid" evidence="5">
    <location>
        <begin position="68"/>
        <end position="426"/>
    </location>
</feature>
<comment type="subcellular location">
    <subcellularLocation>
        <location evidence="1">Cell envelope</location>
    </subcellularLocation>
</comment>
<keyword evidence="2 3" id="KW-0175">Coiled coil</keyword>
<evidence type="ECO:0000256" key="2">
    <source>
        <dbReference type="ARBA" id="ARBA00023054"/>
    </source>
</evidence>
<name>A0A3E4LZ30_9FIRM</name>
<dbReference type="InterPro" id="IPR050465">
    <property type="entry name" value="UPF0194_transport"/>
</dbReference>
<sequence length="597" mass="64621">MEKNKKKILIGSVSGVAAAVLLTGIIVAAVQGSGKAVKVAPVSNMNSGGWSSGSEISDYGTVTTNMNQDIYYDDSLTVKEVYVKVGDTVKIGDRLVAYDTTLATMEKEMKQMEIEGIALNRKNIEAELKQLRGTKAVAKGDATGADPVVKTSATETKAVAKGNVAGTNTVVKASAAGADAVVNADTGKSRTTASVQRQNMTAREGNTDTGTAGSDQDSTVTDGKETGKPFPEELKGTKIYDKITEESVPYNEDGDGTEEKPYRYLCAPGVTVHAQFMLKVLENREICTFEVVDDKDNPTRILYEWTLDGKNGQIIKPVQPDQPDTPSEPDVPDEPDTPSEPEDPSEPDDPGISDGPTKEELAKEIQEKEERLKELELEQRTAELELKQLKKKVDNAIVTSTVEGTVKSVTDEETARLENTPIISVVGEDGFYVTGRVAETAFDKIKEGMTVTVTSWTSGMTYEATISGVSSSPLTGYSDGNNENLSYYPFTAVIHGDAELSNGDGVDLSIDDLSSQDEDEIYLEQMFVREDGNQYYVYKKGDNGKLKKQYVEVGKNVSGSLEIVSGLSLDDEIAFPYGRDVREGAKTKSTDTLYDYK</sequence>
<comment type="caution">
    <text evidence="6">The sequence shown here is derived from an EMBL/GenBank/DDBJ whole genome shotgun (WGS) entry which is preliminary data.</text>
</comment>
<evidence type="ECO:0000313" key="6">
    <source>
        <dbReference type="EMBL" id="RGK42684.1"/>
    </source>
</evidence>
<reference evidence="6 7" key="1">
    <citation type="submission" date="2018-08" db="EMBL/GenBank/DDBJ databases">
        <title>A genome reference for cultivated species of the human gut microbiota.</title>
        <authorList>
            <person name="Zou Y."/>
            <person name="Xue W."/>
            <person name="Luo G."/>
        </authorList>
    </citation>
    <scope>NUCLEOTIDE SEQUENCE [LARGE SCALE GENOMIC DNA]</scope>
    <source>
        <strain evidence="6 7">TF11-7</strain>
    </source>
</reference>
<feature type="region of interest" description="Disordered" evidence="4">
    <location>
        <begin position="312"/>
        <end position="362"/>
    </location>
</feature>
<evidence type="ECO:0000256" key="3">
    <source>
        <dbReference type="SAM" id="Coils"/>
    </source>
</evidence>
<feature type="compositionally biased region" description="Polar residues" evidence="4">
    <location>
        <begin position="189"/>
        <end position="201"/>
    </location>
</feature>
<feature type="region of interest" description="Disordered" evidence="4">
    <location>
        <begin position="188"/>
        <end position="232"/>
    </location>
</feature>
<dbReference type="Pfam" id="PF25984">
    <property type="entry name" value="BSH_YknX"/>
    <property type="match status" value="1"/>
</dbReference>
<evidence type="ECO:0000313" key="7">
    <source>
        <dbReference type="Proteomes" id="UP000260793"/>
    </source>
</evidence>
<dbReference type="PANTHER" id="PTHR32347:SF14">
    <property type="entry name" value="EFFLUX SYSTEM COMPONENT YKNX-RELATED"/>
    <property type="match status" value="1"/>
</dbReference>
<dbReference type="Gene3D" id="2.40.420.20">
    <property type="match status" value="1"/>
</dbReference>
<feature type="coiled-coil region" evidence="3">
    <location>
        <begin position="95"/>
        <end position="141"/>
    </location>
</feature>
<feature type="compositionally biased region" description="Basic and acidic residues" evidence="4">
    <location>
        <begin position="222"/>
        <end position="232"/>
    </location>
</feature>
<accession>A0A3E4LZ30</accession>
<evidence type="ECO:0000256" key="1">
    <source>
        <dbReference type="ARBA" id="ARBA00004196"/>
    </source>
</evidence>
<dbReference type="InterPro" id="IPR058639">
    <property type="entry name" value="BSH_YknX-like"/>
</dbReference>
<protein>
    <submittedName>
        <fullName evidence="6">HlyD family secretion protein</fullName>
    </submittedName>
</protein>